<dbReference type="PROSITE" id="PS00146">
    <property type="entry name" value="BETA_LACTAMASE_A"/>
    <property type="match status" value="1"/>
</dbReference>
<gene>
    <name evidence="9" type="ORF">FX982_04536</name>
</gene>
<organism evidence="9 10">
    <name type="scientific">Pseudomonas graminis</name>
    <dbReference type="NCBI Taxonomy" id="158627"/>
    <lineage>
        <taxon>Bacteria</taxon>
        <taxon>Pseudomonadati</taxon>
        <taxon>Pseudomonadota</taxon>
        <taxon>Gammaproteobacteria</taxon>
        <taxon>Pseudomonadales</taxon>
        <taxon>Pseudomonadaceae</taxon>
        <taxon>Pseudomonas</taxon>
    </lineage>
</organism>
<evidence type="ECO:0000256" key="7">
    <source>
        <dbReference type="SAM" id="MobiDB-lite"/>
    </source>
</evidence>
<dbReference type="GO" id="GO:0030655">
    <property type="term" value="P:beta-lactam antibiotic catabolic process"/>
    <property type="evidence" value="ECO:0007669"/>
    <property type="project" value="InterPro"/>
</dbReference>
<protein>
    <recommendedName>
        <fullName evidence="3 6">Beta-lactamase</fullName>
        <ecNumber evidence="3 6">3.5.2.6</ecNumber>
    </recommendedName>
</protein>
<accession>A0A6M8MUI1</accession>
<keyword evidence="5 6" id="KW-0046">Antibiotic resistance</keyword>
<dbReference type="EMBL" id="CP053746">
    <property type="protein sequence ID" value="QKF53543.1"/>
    <property type="molecule type" value="Genomic_DNA"/>
</dbReference>
<evidence type="ECO:0000256" key="2">
    <source>
        <dbReference type="ARBA" id="ARBA00009009"/>
    </source>
</evidence>
<evidence type="ECO:0000256" key="6">
    <source>
        <dbReference type="RuleBase" id="RU361140"/>
    </source>
</evidence>
<proteinExistence type="inferred from homology"/>
<reference evidence="10" key="1">
    <citation type="submission" date="2019-12" db="EMBL/GenBank/DDBJ databases">
        <title>Endophytic bacteria associated with Panax ginseng seedlings.</title>
        <authorList>
            <person name="Park J.M."/>
            <person name="Shin R."/>
            <person name="Jo S.H."/>
        </authorList>
    </citation>
    <scope>NUCLEOTIDE SEQUENCE [LARGE SCALE GENOMIC DNA]</scope>
    <source>
        <strain evidence="10">PgKB30</strain>
    </source>
</reference>
<dbReference type="SUPFAM" id="SSF56601">
    <property type="entry name" value="beta-lactamase/transpeptidase-like"/>
    <property type="match status" value="1"/>
</dbReference>
<dbReference type="Pfam" id="PF13354">
    <property type="entry name" value="Beta-lactamase2"/>
    <property type="match status" value="1"/>
</dbReference>
<evidence type="ECO:0000256" key="1">
    <source>
        <dbReference type="ARBA" id="ARBA00001526"/>
    </source>
</evidence>
<feature type="compositionally biased region" description="Basic and acidic residues" evidence="7">
    <location>
        <begin position="208"/>
        <end position="225"/>
    </location>
</feature>
<dbReference type="KEGG" id="pgg:FX982_04536"/>
<evidence type="ECO:0000256" key="3">
    <source>
        <dbReference type="ARBA" id="ARBA00012865"/>
    </source>
</evidence>
<dbReference type="PANTHER" id="PTHR35333:SF3">
    <property type="entry name" value="BETA-LACTAMASE-TYPE TRANSPEPTIDASE FOLD CONTAINING PROTEIN"/>
    <property type="match status" value="1"/>
</dbReference>
<feature type="domain" description="Beta-lactamase class A catalytic" evidence="8">
    <location>
        <begin position="92"/>
        <end position="307"/>
    </location>
</feature>
<evidence type="ECO:0000313" key="10">
    <source>
        <dbReference type="Proteomes" id="UP000501989"/>
    </source>
</evidence>
<name>A0A6M8MUI1_9PSED</name>
<dbReference type="EC" id="3.5.2.6" evidence="3 6"/>
<dbReference type="PANTHER" id="PTHR35333">
    <property type="entry name" value="BETA-LACTAMASE"/>
    <property type="match status" value="1"/>
</dbReference>
<feature type="region of interest" description="Disordered" evidence="7">
    <location>
        <begin position="208"/>
        <end position="228"/>
    </location>
</feature>
<dbReference type="Proteomes" id="UP000501989">
    <property type="component" value="Chromosome"/>
</dbReference>
<dbReference type="AlphaFoldDB" id="A0A6M8MUI1"/>
<dbReference type="InterPro" id="IPR045155">
    <property type="entry name" value="Beta-lactam_cat"/>
</dbReference>
<dbReference type="PRINTS" id="PR00118">
    <property type="entry name" value="BLACTAMASEA"/>
</dbReference>
<evidence type="ECO:0000256" key="4">
    <source>
        <dbReference type="ARBA" id="ARBA00022801"/>
    </source>
</evidence>
<evidence type="ECO:0000259" key="8">
    <source>
        <dbReference type="Pfam" id="PF13354"/>
    </source>
</evidence>
<evidence type="ECO:0000313" key="9">
    <source>
        <dbReference type="EMBL" id="QKF53543.1"/>
    </source>
</evidence>
<dbReference type="InterPro" id="IPR023650">
    <property type="entry name" value="Beta-lactam_class-A_AS"/>
</dbReference>
<dbReference type="GO" id="GO:0008800">
    <property type="term" value="F:beta-lactamase activity"/>
    <property type="evidence" value="ECO:0007669"/>
    <property type="project" value="UniProtKB-UniRule"/>
</dbReference>
<dbReference type="InterPro" id="IPR000871">
    <property type="entry name" value="Beta-lactam_class-A"/>
</dbReference>
<evidence type="ECO:0000256" key="5">
    <source>
        <dbReference type="ARBA" id="ARBA00023251"/>
    </source>
</evidence>
<keyword evidence="10" id="KW-1185">Reference proteome</keyword>
<keyword evidence="4 6" id="KW-0378">Hydrolase</keyword>
<comment type="catalytic activity">
    <reaction evidence="1 6">
        <text>a beta-lactam + H2O = a substituted beta-amino acid</text>
        <dbReference type="Rhea" id="RHEA:20401"/>
        <dbReference type="ChEBI" id="CHEBI:15377"/>
        <dbReference type="ChEBI" id="CHEBI:35627"/>
        <dbReference type="ChEBI" id="CHEBI:140347"/>
        <dbReference type="EC" id="3.5.2.6"/>
    </reaction>
</comment>
<dbReference type="Gene3D" id="3.40.710.10">
    <property type="entry name" value="DD-peptidase/beta-lactamase superfamily"/>
    <property type="match status" value="1"/>
</dbReference>
<dbReference type="GO" id="GO:0046677">
    <property type="term" value="P:response to antibiotic"/>
    <property type="evidence" value="ECO:0007669"/>
    <property type="project" value="UniProtKB-UniRule"/>
</dbReference>
<dbReference type="NCBIfam" id="NF033103">
    <property type="entry name" value="bla_class_A"/>
    <property type="match status" value="1"/>
</dbReference>
<dbReference type="InterPro" id="IPR012338">
    <property type="entry name" value="Beta-lactam/transpept-like"/>
</dbReference>
<comment type="similarity">
    <text evidence="2 6">Belongs to the class-A beta-lactamase family.</text>
</comment>
<sequence length="333" mass="35683">MCAGLLTVRSRSPAAPLIMGWLPSAVRRSLPFTRTFILITRRTLIGASLLAVPSLLSLPSFAAERRPEPSSDRIIQQQLADLEHRHGGRLGVAILNTASQRLISHGGDERFALCSTFKCLAAACVLSRVDQKREDLARRIAYSAEQLVPYSPTTELHVGGQGLSVGSLCEAAMTLSDNTAANLLLDSLGGPDALTAWLRSIGDTQTRLDRREPELNENRPGDPRDTTTPVAMLHTLNTLVLGSELTLPSRDQLTAWLVNNQTGDKKLRAGVPAHWRVGDKTGSGANNASNDVAVIWPGDRSPILVTAYCTGSKASGDQINVLMADIGRLAAAV</sequence>